<proteinExistence type="predicted"/>
<dbReference type="EMBL" id="PCTT01000045">
    <property type="protein sequence ID" value="PIP86838.1"/>
    <property type="molecule type" value="Genomic_DNA"/>
</dbReference>
<reference evidence="2 3" key="1">
    <citation type="submission" date="2017-09" db="EMBL/GenBank/DDBJ databases">
        <title>Depth-based differentiation of microbial function through sediment-hosted aquifers and enrichment of novel symbionts in the deep terrestrial subsurface.</title>
        <authorList>
            <person name="Probst A.J."/>
            <person name="Ladd B."/>
            <person name="Jarett J.K."/>
            <person name="Geller-Mcgrath D.E."/>
            <person name="Sieber C.M."/>
            <person name="Emerson J.B."/>
            <person name="Anantharaman K."/>
            <person name="Thomas B.C."/>
            <person name="Malmstrom R."/>
            <person name="Stieglmeier M."/>
            <person name="Klingl A."/>
            <person name="Woyke T."/>
            <person name="Ryan C.M."/>
            <person name="Banfield J.F."/>
        </authorList>
    </citation>
    <scope>NUCLEOTIDE SEQUENCE [LARGE SCALE GENOMIC DNA]</scope>
    <source>
        <strain evidence="2">CG22_combo_CG10-13_8_21_14_all_36_13</strain>
    </source>
</reference>
<dbReference type="Proteomes" id="UP000231143">
    <property type="component" value="Unassembled WGS sequence"/>
</dbReference>
<keyword evidence="1" id="KW-0812">Transmembrane</keyword>
<keyword evidence="1" id="KW-0472">Membrane</keyword>
<evidence type="ECO:0000256" key="1">
    <source>
        <dbReference type="SAM" id="Phobius"/>
    </source>
</evidence>
<evidence type="ECO:0000313" key="2">
    <source>
        <dbReference type="EMBL" id="PIP86838.1"/>
    </source>
</evidence>
<accession>A0A2H0DY87</accession>
<protein>
    <submittedName>
        <fullName evidence="2">Uncharacterized protein</fullName>
    </submittedName>
</protein>
<feature type="transmembrane region" description="Helical" evidence="1">
    <location>
        <begin position="9"/>
        <end position="29"/>
    </location>
</feature>
<keyword evidence="1" id="KW-1133">Transmembrane helix</keyword>
<dbReference type="AlphaFoldDB" id="A0A2H0DY87"/>
<gene>
    <name evidence="2" type="ORF">COW81_03425</name>
</gene>
<comment type="caution">
    <text evidence="2">The sequence shown here is derived from an EMBL/GenBank/DDBJ whole genome shotgun (WGS) entry which is preliminary data.</text>
</comment>
<organism evidence="2 3">
    <name type="scientific">Candidatus Campbellbacteria bacterium CG22_combo_CG10-13_8_21_14_all_36_13</name>
    <dbReference type="NCBI Taxonomy" id="1974529"/>
    <lineage>
        <taxon>Bacteria</taxon>
        <taxon>Candidatus Campbelliibacteriota</taxon>
    </lineage>
</organism>
<evidence type="ECO:0000313" key="3">
    <source>
        <dbReference type="Proteomes" id="UP000231143"/>
    </source>
</evidence>
<sequence>MKFMNTQGGFVRMIVLIVVIVLLLSYLGFDLKTFIESDQTQGNLRYVWSGVLWTWNTILEPIWTKYLSPVLTYFWGFIGGTLENFGDGSLNPFSDKNNIEPLQVEFQ</sequence>
<name>A0A2H0DY87_9BACT</name>